<reference evidence="1" key="1">
    <citation type="journal article" date="2022" name="bioRxiv">
        <title>Sequencing and chromosome-scale assembly of the giantPleurodeles waltlgenome.</title>
        <authorList>
            <person name="Brown T."/>
            <person name="Elewa A."/>
            <person name="Iarovenko S."/>
            <person name="Subramanian E."/>
            <person name="Araus A.J."/>
            <person name="Petzold A."/>
            <person name="Susuki M."/>
            <person name="Suzuki K.-i.T."/>
            <person name="Hayashi T."/>
            <person name="Toyoda A."/>
            <person name="Oliveira C."/>
            <person name="Osipova E."/>
            <person name="Leigh N.D."/>
            <person name="Simon A."/>
            <person name="Yun M.H."/>
        </authorList>
    </citation>
    <scope>NUCLEOTIDE SEQUENCE</scope>
    <source>
        <strain evidence="1">20211129_DDA</strain>
        <tissue evidence="1">Liver</tissue>
    </source>
</reference>
<gene>
    <name evidence="1" type="ORF">NDU88_004081</name>
</gene>
<dbReference type="PANTHER" id="PTHR19446">
    <property type="entry name" value="REVERSE TRANSCRIPTASES"/>
    <property type="match status" value="1"/>
</dbReference>
<evidence type="ECO:0000313" key="1">
    <source>
        <dbReference type="EMBL" id="KAJ1208698.1"/>
    </source>
</evidence>
<proteinExistence type="predicted"/>
<protein>
    <recommendedName>
        <fullName evidence="3">Reverse transcriptase</fullName>
    </recommendedName>
</protein>
<organism evidence="1 2">
    <name type="scientific">Pleurodeles waltl</name>
    <name type="common">Iberian ribbed newt</name>
    <dbReference type="NCBI Taxonomy" id="8319"/>
    <lineage>
        <taxon>Eukaryota</taxon>
        <taxon>Metazoa</taxon>
        <taxon>Chordata</taxon>
        <taxon>Craniata</taxon>
        <taxon>Vertebrata</taxon>
        <taxon>Euteleostomi</taxon>
        <taxon>Amphibia</taxon>
        <taxon>Batrachia</taxon>
        <taxon>Caudata</taxon>
        <taxon>Salamandroidea</taxon>
        <taxon>Salamandridae</taxon>
        <taxon>Pleurodelinae</taxon>
        <taxon>Pleurodeles</taxon>
    </lineage>
</organism>
<accession>A0AAV7W3Y7</accession>
<dbReference type="Proteomes" id="UP001066276">
    <property type="component" value="Chromosome 1_2"/>
</dbReference>
<comment type="caution">
    <text evidence="1">The sequence shown here is derived from an EMBL/GenBank/DDBJ whole genome shotgun (WGS) entry which is preliminary data.</text>
</comment>
<name>A0AAV7W3Y7_PLEWA</name>
<sequence>MADNVGTVSSKRVLWATAKATLRGSMMRDAALANKERQLRQRTLEEDIRRLTRQYTAQPSLALRRSLEQACMNHNELYTSQAEYALQRLCVRHYEQGEKAGRLLAAQLRQREAASCIPAITSPSEMVITRPQDIANEFAAFYRHLYTSETATTTEQTEAFLAAANLPYLSEASRALLEGDISREEIAQVIKTLPYHKSPGEDGFPAEFYRWAGEEATTAVHEALTEVCKEGSLGAISNKATIVVLHKPGKDPL</sequence>
<dbReference type="AlphaFoldDB" id="A0AAV7W3Y7"/>
<dbReference type="EMBL" id="JANPWB010000002">
    <property type="protein sequence ID" value="KAJ1208698.1"/>
    <property type="molecule type" value="Genomic_DNA"/>
</dbReference>
<keyword evidence="2" id="KW-1185">Reference proteome</keyword>
<evidence type="ECO:0008006" key="3">
    <source>
        <dbReference type="Google" id="ProtNLM"/>
    </source>
</evidence>
<evidence type="ECO:0000313" key="2">
    <source>
        <dbReference type="Proteomes" id="UP001066276"/>
    </source>
</evidence>